<keyword evidence="3" id="KW-1185">Reference proteome</keyword>
<gene>
    <name evidence="2" type="ORF">HXX76_009504</name>
</gene>
<evidence type="ECO:0000313" key="2">
    <source>
        <dbReference type="EMBL" id="KAG2431490.1"/>
    </source>
</evidence>
<reference evidence="2" key="1">
    <citation type="journal article" date="2020" name="bioRxiv">
        <title>Comparative genomics of Chlamydomonas.</title>
        <authorList>
            <person name="Craig R.J."/>
            <person name="Hasan A.R."/>
            <person name="Ness R.W."/>
            <person name="Keightley P.D."/>
        </authorList>
    </citation>
    <scope>NUCLEOTIDE SEQUENCE</scope>
    <source>
        <strain evidence="2">SAG 7.73</strain>
    </source>
</reference>
<organism evidence="2 3">
    <name type="scientific">Chlamydomonas incerta</name>
    <dbReference type="NCBI Taxonomy" id="51695"/>
    <lineage>
        <taxon>Eukaryota</taxon>
        <taxon>Viridiplantae</taxon>
        <taxon>Chlorophyta</taxon>
        <taxon>core chlorophytes</taxon>
        <taxon>Chlorophyceae</taxon>
        <taxon>CS clade</taxon>
        <taxon>Chlamydomonadales</taxon>
        <taxon>Chlamydomonadaceae</taxon>
        <taxon>Chlamydomonas</taxon>
    </lineage>
</organism>
<evidence type="ECO:0000313" key="3">
    <source>
        <dbReference type="Proteomes" id="UP000650467"/>
    </source>
</evidence>
<evidence type="ECO:0000256" key="1">
    <source>
        <dbReference type="SAM" id="MobiDB-lite"/>
    </source>
</evidence>
<feature type="region of interest" description="Disordered" evidence="1">
    <location>
        <begin position="387"/>
        <end position="415"/>
    </location>
</feature>
<comment type="caution">
    <text evidence="2">The sequence shown here is derived from an EMBL/GenBank/DDBJ whole genome shotgun (WGS) entry which is preliminary data.</text>
</comment>
<proteinExistence type="predicted"/>
<dbReference type="AlphaFoldDB" id="A0A835T2X0"/>
<dbReference type="Proteomes" id="UP000650467">
    <property type="component" value="Unassembled WGS sequence"/>
</dbReference>
<dbReference type="OrthoDB" id="544543at2759"/>
<feature type="region of interest" description="Disordered" evidence="1">
    <location>
        <begin position="449"/>
        <end position="468"/>
    </location>
</feature>
<protein>
    <submittedName>
        <fullName evidence="2">Uncharacterized protein</fullName>
    </submittedName>
</protein>
<feature type="compositionally biased region" description="Gly residues" evidence="1">
    <location>
        <begin position="388"/>
        <end position="402"/>
    </location>
</feature>
<dbReference type="EMBL" id="JAEHOC010000024">
    <property type="protein sequence ID" value="KAG2431490.1"/>
    <property type="molecule type" value="Genomic_DNA"/>
</dbReference>
<sequence>MDREYRELDPEERREELRAVLGACGADLTLFSPRDLARLWDARYLSPRALQVATREGLTAAGLPPGIVDHILTLEGPRVFSDITIYIPGGLSAAYIRRRYRQLTSIQFMHRMCREAHWYLMPVDEQPPVLLALRDYAAATLDVDDVGLRDGMQLAVVVRDDQAWRPDDFSRLDYGRQITTLSGWQLGPIAGDEGKALAWAQARLAGDEGASRWSFKHITHRRGGCQAGIEVAGMAYSQHRVVLVVRKPRISLEAVEMLAPATRWFERRMEDGGSSTAMLRDAATGRAKRLEVFLAADGGWAADRGEAAACAVRMRECGIQPLLPTGDGGGYDLVGSCDLWPVDDSTRRRGQEFLAANKPSGLWTVLFSEVGLDEDYADYSAELDAGSGSAGGGAAGPTGAVGSGRHARSQQAAACSPALTHHLTTQRAHDPFSAAGACVRRRVAPARRPARLHLPRQHASLGPGVRRL</sequence>
<name>A0A835T2X0_CHLIN</name>
<accession>A0A835T2X0</accession>